<feature type="region of interest" description="Disordered" evidence="1">
    <location>
        <begin position="372"/>
        <end position="412"/>
    </location>
</feature>
<dbReference type="PANTHER" id="PTHR23509:SF10">
    <property type="entry name" value="LD21067P"/>
    <property type="match status" value="1"/>
</dbReference>
<dbReference type="InterPro" id="IPR058055">
    <property type="entry name" value="PA-PLA1"/>
</dbReference>
<feature type="region of interest" description="Disordered" evidence="1">
    <location>
        <begin position="940"/>
        <end position="971"/>
    </location>
</feature>
<dbReference type="GO" id="GO:0005737">
    <property type="term" value="C:cytoplasm"/>
    <property type="evidence" value="ECO:0007669"/>
    <property type="project" value="TreeGrafter"/>
</dbReference>
<feature type="compositionally biased region" description="Polar residues" evidence="1">
    <location>
        <begin position="940"/>
        <end position="950"/>
    </location>
</feature>
<dbReference type="eggNOG" id="KOG2308">
    <property type="taxonomic scope" value="Eukaryota"/>
</dbReference>
<dbReference type="AlphaFoldDB" id="A0A0L0RX79"/>
<evidence type="ECO:0000313" key="3">
    <source>
        <dbReference type="EMBL" id="KNE54948.1"/>
    </source>
</evidence>
<dbReference type="GO" id="GO:0004620">
    <property type="term" value="F:phospholipase activity"/>
    <property type="evidence" value="ECO:0007669"/>
    <property type="project" value="TreeGrafter"/>
</dbReference>
<dbReference type="InterPro" id="IPR004177">
    <property type="entry name" value="DDHD_dom"/>
</dbReference>
<feature type="region of interest" description="Disordered" evidence="1">
    <location>
        <begin position="699"/>
        <end position="730"/>
    </location>
</feature>
<dbReference type="Pfam" id="PF23465">
    <property type="entry name" value="DUF7131"/>
    <property type="match status" value="1"/>
</dbReference>
<feature type="compositionally biased region" description="Low complexity" evidence="1">
    <location>
        <begin position="699"/>
        <end position="712"/>
    </location>
</feature>
<reference evidence="3 4" key="1">
    <citation type="submission" date="2009-11" db="EMBL/GenBank/DDBJ databases">
        <title>Annotation of Allomyces macrogynus ATCC 38327.</title>
        <authorList>
            <consortium name="The Broad Institute Genome Sequencing Platform"/>
            <person name="Russ C."/>
            <person name="Cuomo C."/>
            <person name="Burger G."/>
            <person name="Gray M.W."/>
            <person name="Holland P.W.H."/>
            <person name="King N."/>
            <person name="Lang F.B.F."/>
            <person name="Roger A.J."/>
            <person name="Ruiz-Trillo I."/>
            <person name="Young S.K."/>
            <person name="Zeng Q."/>
            <person name="Gargeya S."/>
            <person name="Fitzgerald M."/>
            <person name="Haas B."/>
            <person name="Abouelleil A."/>
            <person name="Alvarado L."/>
            <person name="Arachchi H.M."/>
            <person name="Berlin A."/>
            <person name="Chapman S.B."/>
            <person name="Gearin G."/>
            <person name="Goldberg J."/>
            <person name="Griggs A."/>
            <person name="Gujja S."/>
            <person name="Hansen M."/>
            <person name="Heiman D."/>
            <person name="Howarth C."/>
            <person name="Larimer J."/>
            <person name="Lui A."/>
            <person name="MacDonald P.J.P."/>
            <person name="McCowen C."/>
            <person name="Montmayeur A."/>
            <person name="Murphy C."/>
            <person name="Neiman D."/>
            <person name="Pearson M."/>
            <person name="Priest M."/>
            <person name="Roberts A."/>
            <person name="Saif S."/>
            <person name="Shea T."/>
            <person name="Sisk P."/>
            <person name="Stolte C."/>
            <person name="Sykes S."/>
            <person name="Wortman J."/>
            <person name="Nusbaum C."/>
            <person name="Birren B."/>
        </authorList>
    </citation>
    <scope>NUCLEOTIDE SEQUENCE [LARGE SCALE GENOMIC DNA]</scope>
    <source>
        <strain evidence="3 4">ATCC 38327</strain>
    </source>
</reference>
<evidence type="ECO:0000259" key="2">
    <source>
        <dbReference type="PROSITE" id="PS51043"/>
    </source>
</evidence>
<dbReference type="EMBL" id="GG745328">
    <property type="protein sequence ID" value="KNE54948.1"/>
    <property type="molecule type" value="Genomic_DNA"/>
</dbReference>
<organism evidence="3 4">
    <name type="scientific">Allomyces macrogynus (strain ATCC 38327)</name>
    <name type="common">Allomyces javanicus var. macrogynus</name>
    <dbReference type="NCBI Taxonomy" id="578462"/>
    <lineage>
        <taxon>Eukaryota</taxon>
        <taxon>Fungi</taxon>
        <taxon>Fungi incertae sedis</taxon>
        <taxon>Blastocladiomycota</taxon>
        <taxon>Blastocladiomycetes</taxon>
        <taxon>Blastocladiales</taxon>
        <taxon>Blastocladiaceae</taxon>
        <taxon>Allomyces</taxon>
    </lineage>
</organism>
<feature type="region of interest" description="Disordered" evidence="1">
    <location>
        <begin position="1"/>
        <end position="22"/>
    </location>
</feature>
<dbReference type="Proteomes" id="UP000054350">
    <property type="component" value="Unassembled WGS sequence"/>
</dbReference>
<feature type="domain" description="DDHD" evidence="2">
    <location>
        <begin position="735"/>
        <end position="937"/>
    </location>
</feature>
<dbReference type="VEuPathDB" id="FungiDB:AMAG_00889"/>
<dbReference type="SMART" id="SM01127">
    <property type="entry name" value="DDHD"/>
    <property type="match status" value="1"/>
</dbReference>
<dbReference type="PROSITE" id="PS51043">
    <property type="entry name" value="DDHD"/>
    <property type="match status" value="1"/>
</dbReference>
<sequence length="971" mass="103007">MDPPATPPRRESVGPMLPPRRSPDVLAARAVGAPAVQPVWCRAVDVPCYDPAKPATVHCPPHLHAIAIASSSSSGSPTAATTGSTSNASSTQLPAPAAPYLPAVWDLFDDKDAARLEAMYAKVAHWMRSRRDGAAVTNESASSGDQNGLHLAPPFNPSVMVEEHLLHEVNVHTMLRYPIYWPGPIVEVRRAVWFVPAPSAPASSSTAAASPTALTKYIPCDPHLARQIEAGYLKTKPWMFTPVFDPNAPQDALIPPKPVRYNVPDHRVPLFGAELGKYAVFTDPCTAFVRDDSAVSKLQRTVLAAMGAPPITAGGGLKLIRGYENLPHMVAKRDAELKAAAAAAAKAGGSAVVAAAAAAAASREAALAAAAPSDTADPNAPAASETSAPASKAPSVIGTASDSDEPPLSPLTPDIAPDHLLLAIHGIGAKLSEHIEWVSFVNDCGDLRKGMTAAITGNAKERYRAKNIYVLPIQWRQAIRFATEPQAIETDSSSEYSDDDDVYWSTAEMDPAAASAAAGGVEAAQMDLAAMHRRNGPPSWKDVANKALGRSSTNVREPTAMDMVATGSASASAEPDADPRMMPSLEELTIDGVPAIRTLVSDVVLDVLLYLTPRFRAQIMTAVAAELNRVYKLFRSRYPDFNGNVSVLGHSLGSIIALELLSGLPDTPVDASVESPDWRHVPHVDAYLSAVVSKAAAPTSSPAASPAVGGVTAPPPVPPRRHRHRSLEPPQPHALAFNVDHFFCVGSPSGYFLLLQGARLRARISGTNRIGKSVKRPKCNHLYNVFSIYDPVAVRLEPLVSRSLVGKAPYKIPYHKGGLKGLQQGVEQMTTRAWDAVASLFKPSTQNAARALVESTANAVHAEAANVEEENVGRRGRRRRAKSVDDGIKVLNPRYGRVDFALQQGVLENPYLAALSTHTAYWADLDVSCFVANEILRSCGGTSTSVSRSASMDAVSGEGGADAVSSDKKRD</sequence>
<evidence type="ECO:0000256" key="1">
    <source>
        <dbReference type="SAM" id="MobiDB-lite"/>
    </source>
</evidence>
<keyword evidence="4" id="KW-1185">Reference proteome</keyword>
<dbReference type="InterPro" id="IPR029058">
    <property type="entry name" value="AB_hydrolase_fold"/>
</dbReference>
<protein>
    <recommendedName>
        <fullName evidence="2">DDHD domain-containing protein</fullName>
    </recommendedName>
</protein>
<feature type="compositionally biased region" description="Low complexity" evidence="1">
    <location>
        <begin position="372"/>
        <end position="395"/>
    </location>
</feature>
<dbReference type="SUPFAM" id="SSF53474">
    <property type="entry name" value="alpha/beta-Hydrolases"/>
    <property type="match status" value="2"/>
</dbReference>
<proteinExistence type="predicted"/>
<dbReference type="STRING" id="578462.A0A0L0RX79"/>
<reference evidence="4" key="2">
    <citation type="submission" date="2009-11" db="EMBL/GenBank/DDBJ databases">
        <title>The Genome Sequence of Allomyces macrogynus strain ATCC 38327.</title>
        <authorList>
            <consortium name="The Broad Institute Genome Sequencing Platform"/>
            <person name="Russ C."/>
            <person name="Cuomo C."/>
            <person name="Shea T."/>
            <person name="Young S.K."/>
            <person name="Zeng Q."/>
            <person name="Koehrsen M."/>
            <person name="Haas B."/>
            <person name="Borodovsky M."/>
            <person name="Guigo R."/>
            <person name="Alvarado L."/>
            <person name="Berlin A."/>
            <person name="Borenstein D."/>
            <person name="Chen Z."/>
            <person name="Engels R."/>
            <person name="Freedman E."/>
            <person name="Gellesch M."/>
            <person name="Goldberg J."/>
            <person name="Griggs A."/>
            <person name="Gujja S."/>
            <person name="Heiman D."/>
            <person name="Hepburn T."/>
            <person name="Howarth C."/>
            <person name="Jen D."/>
            <person name="Larson L."/>
            <person name="Lewis B."/>
            <person name="Mehta T."/>
            <person name="Park D."/>
            <person name="Pearson M."/>
            <person name="Roberts A."/>
            <person name="Saif S."/>
            <person name="Shenoy N."/>
            <person name="Sisk P."/>
            <person name="Stolte C."/>
            <person name="Sykes S."/>
            <person name="Walk T."/>
            <person name="White J."/>
            <person name="Yandava C."/>
            <person name="Burger G."/>
            <person name="Gray M.W."/>
            <person name="Holland P.W.H."/>
            <person name="King N."/>
            <person name="Lang F.B.F."/>
            <person name="Roger A.J."/>
            <person name="Ruiz-Trillo I."/>
            <person name="Lander E."/>
            <person name="Nusbaum C."/>
        </authorList>
    </citation>
    <scope>NUCLEOTIDE SEQUENCE [LARGE SCALE GENOMIC DNA]</scope>
    <source>
        <strain evidence="4">ATCC 38327</strain>
    </source>
</reference>
<dbReference type="InterPro" id="IPR057826">
    <property type="entry name" value="WWE_C20G8.02"/>
</dbReference>
<evidence type="ECO:0000313" key="4">
    <source>
        <dbReference type="Proteomes" id="UP000054350"/>
    </source>
</evidence>
<dbReference type="PANTHER" id="PTHR23509">
    <property type="entry name" value="PA-PL1 PHOSPHOLIPASE FAMILY"/>
    <property type="match status" value="1"/>
</dbReference>
<dbReference type="GO" id="GO:0046872">
    <property type="term" value="F:metal ion binding"/>
    <property type="evidence" value="ECO:0007669"/>
    <property type="project" value="InterPro"/>
</dbReference>
<name>A0A0L0RX79_ALLM3</name>
<dbReference type="Pfam" id="PF23463">
    <property type="entry name" value="WWE_2"/>
    <property type="match status" value="1"/>
</dbReference>
<dbReference type="InterPro" id="IPR055555">
    <property type="entry name" value="PA-PLA1_DUF7131"/>
</dbReference>
<accession>A0A0L0RX79</accession>
<dbReference type="Pfam" id="PF02862">
    <property type="entry name" value="DDHD"/>
    <property type="match status" value="1"/>
</dbReference>
<dbReference type="OMA" id="WTNFTTG"/>
<gene>
    <name evidence="3" type="ORF">AMAG_00889</name>
</gene>
<feature type="region of interest" description="Disordered" evidence="1">
    <location>
        <begin position="71"/>
        <end position="93"/>
    </location>
</feature>
<dbReference type="OrthoDB" id="431378at2759"/>